<organism evidence="1 2">
    <name type="scientific">Mytilus edulis</name>
    <name type="common">Blue mussel</name>
    <dbReference type="NCBI Taxonomy" id="6550"/>
    <lineage>
        <taxon>Eukaryota</taxon>
        <taxon>Metazoa</taxon>
        <taxon>Spiralia</taxon>
        <taxon>Lophotrochozoa</taxon>
        <taxon>Mollusca</taxon>
        <taxon>Bivalvia</taxon>
        <taxon>Autobranchia</taxon>
        <taxon>Pteriomorphia</taxon>
        <taxon>Mytilida</taxon>
        <taxon>Mytiloidea</taxon>
        <taxon>Mytilidae</taxon>
        <taxon>Mytilinae</taxon>
        <taxon>Mytilus</taxon>
    </lineage>
</organism>
<sequence>MNTIHGIISIVGRELIIEIEVIGTKVTLNKSSVQFIPDSNTSDADDSNKNVVQKTLIRIVGKDGASTNETDKLLKTVQLKIRFDDPTTMVVEYESITDKAAAAEGISETGYVDDEEDSFRCGVCLEEFFVLEAFKLHKKSPCRKDNTGSLPELTISEDYLIVEYNMNAFSRFDELQKRITLLLKDSGLQELSKDLLKYPVASLYKGDGYSNLHYTYFKSKKYLKTIDANALQDNADTYGVMLCFLEADFGHLTNMDKKCLHKIRQELPVYLINKTLCGLIKDFKFEDNILKINVGGDLKNNEMVNDFVKTYFRRDVRTTIIFSKSHTLTLPKKANNQ</sequence>
<reference evidence="1" key="1">
    <citation type="submission" date="2021-03" db="EMBL/GenBank/DDBJ databases">
        <authorList>
            <person name="Bekaert M."/>
        </authorList>
    </citation>
    <scope>NUCLEOTIDE SEQUENCE</scope>
</reference>
<comment type="caution">
    <text evidence="1">The sequence shown here is derived from an EMBL/GenBank/DDBJ whole genome shotgun (WGS) entry which is preliminary data.</text>
</comment>
<name>A0A8S3TCU4_MYTED</name>
<evidence type="ECO:0000313" key="1">
    <source>
        <dbReference type="EMBL" id="CAG2229293.1"/>
    </source>
</evidence>
<proteinExistence type="predicted"/>
<protein>
    <submittedName>
        <fullName evidence="1">Uncharacterized protein</fullName>
    </submittedName>
</protein>
<dbReference type="AlphaFoldDB" id="A0A8S3TCU4"/>
<dbReference type="Proteomes" id="UP000683360">
    <property type="component" value="Unassembled WGS sequence"/>
</dbReference>
<evidence type="ECO:0000313" key="2">
    <source>
        <dbReference type="Proteomes" id="UP000683360"/>
    </source>
</evidence>
<gene>
    <name evidence="1" type="ORF">MEDL_42179</name>
</gene>
<accession>A0A8S3TCU4</accession>
<dbReference type="EMBL" id="CAJPWZ010002023">
    <property type="protein sequence ID" value="CAG2229293.1"/>
    <property type="molecule type" value="Genomic_DNA"/>
</dbReference>
<keyword evidence="2" id="KW-1185">Reference proteome</keyword>